<dbReference type="OrthoDB" id="1909634at2759"/>
<dbReference type="PANTHER" id="PTHR33913">
    <property type="entry name" value="ALEURONE LAYER MORPHOGENESIS PROTEIN"/>
    <property type="match status" value="1"/>
</dbReference>
<feature type="domain" description="DUF7913" evidence="2">
    <location>
        <begin position="5"/>
        <end position="125"/>
    </location>
</feature>
<feature type="compositionally biased region" description="Polar residues" evidence="1">
    <location>
        <begin position="462"/>
        <end position="472"/>
    </location>
</feature>
<evidence type="ECO:0000313" key="5">
    <source>
        <dbReference type="Proteomes" id="UP000326396"/>
    </source>
</evidence>
<dbReference type="AlphaFoldDB" id="A0A5N6MVQ4"/>
<organism evidence="4 5">
    <name type="scientific">Mikania micrantha</name>
    <name type="common">bitter vine</name>
    <dbReference type="NCBI Taxonomy" id="192012"/>
    <lineage>
        <taxon>Eukaryota</taxon>
        <taxon>Viridiplantae</taxon>
        <taxon>Streptophyta</taxon>
        <taxon>Embryophyta</taxon>
        <taxon>Tracheophyta</taxon>
        <taxon>Spermatophyta</taxon>
        <taxon>Magnoliopsida</taxon>
        <taxon>eudicotyledons</taxon>
        <taxon>Gunneridae</taxon>
        <taxon>Pentapetalae</taxon>
        <taxon>asterids</taxon>
        <taxon>campanulids</taxon>
        <taxon>Asterales</taxon>
        <taxon>Asteraceae</taxon>
        <taxon>Asteroideae</taxon>
        <taxon>Heliantheae alliance</taxon>
        <taxon>Eupatorieae</taxon>
        <taxon>Mikania</taxon>
    </lineage>
</organism>
<feature type="compositionally biased region" description="Basic and acidic residues" evidence="1">
    <location>
        <begin position="452"/>
        <end position="461"/>
    </location>
</feature>
<dbReference type="InterPro" id="IPR057235">
    <property type="entry name" value="DUF7913"/>
</dbReference>
<proteinExistence type="predicted"/>
<dbReference type="SUPFAM" id="SSF54768">
    <property type="entry name" value="dsRNA-binding domain-like"/>
    <property type="match status" value="1"/>
</dbReference>
<dbReference type="Proteomes" id="UP000326396">
    <property type="component" value="Linkage Group LG4"/>
</dbReference>
<dbReference type="Gene3D" id="3.30.160.20">
    <property type="match status" value="1"/>
</dbReference>
<evidence type="ECO:0000256" key="1">
    <source>
        <dbReference type="SAM" id="MobiDB-lite"/>
    </source>
</evidence>
<evidence type="ECO:0008006" key="6">
    <source>
        <dbReference type="Google" id="ProtNLM"/>
    </source>
</evidence>
<dbReference type="EMBL" id="SZYD01000014">
    <property type="protein sequence ID" value="KAD4178226.1"/>
    <property type="molecule type" value="Genomic_DNA"/>
</dbReference>
<reference evidence="4 5" key="1">
    <citation type="submission" date="2019-05" db="EMBL/GenBank/DDBJ databases">
        <title>Mikania micrantha, genome provides insights into the molecular mechanism of rapid growth.</title>
        <authorList>
            <person name="Liu B."/>
        </authorList>
    </citation>
    <scope>NUCLEOTIDE SEQUENCE [LARGE SCALE GENOMIC DNA]</scope>
    <source>
        <strain evidence="4">NLD-2019</strain>
        <tissue evidence="4">Leaf</tissue>
    </source>
</reference>
<keyword evidence="5" id="KW-1185">Reference proteome</keyword>
<dbReference type="PANTHER" id="PTHR33913:SF1">
    <property type="entry name" value="DRBM DOMAIN-CONTAINING PROTEIN"/>
    <property type="match status" value="1"/>
</dbReference>
<sequence length="810" mass="90697">MGSEEVGPTEETLDALMEYLVGPLLPLKHTDIAKETPSESKLKTVAKQVHAAAVLYNYYHLSHHQESQFLKFEQFCKLAILFKPSILQHMKYMCQSDHAILNDPENQLSLAEKAIMDACTISETLLNASANISNVAKEWKITKVSVLLIDSKKENCFLQFNNGVWSVIEKELYPESKKRKKIEMEYDEEDEVGFQKLAFLAVKEVAGIMYGKLKVLESHLVYSLSQAKTATRFYIVQSTQAMSEDNLIPIQDVISSLQGPVVKKCLGSWVITPVVEYYYLLPFAEIISKMFSRESNNLPHQIKNGSADLNIIQGSQRLCEKERGDRKKASDNLEKRSTLDSEIVHISNSSKEQLDDCRDGKIAYKFNQCSKKESDESKKVSGNLQNKSNLDSEILHISNSSKEEPHDSKFSKKTYKSNQCSENESCESMKFSDNLQKKSKFDSEIVHISNLSKEEPHDSKVSENTNNSNQCSSILKPVSKVKDDAITSKIIEIPVDQNVNETQNSTGNSIMVSNSDGMKQKDMDGSCRAMLNKSSTGANNNLGMDKLFISPQTENQSTKFQKPLKIYCYKRRSKLSSSINSKTNMKDLQKTSLISRHKDERVDGECMVPSNENRSPTENHVLEDFNSIVDAKKSELTNAALRALLNKRQKLYDQQRVTEGELTLCDKKIQAIMHGGLGDCLGLKLEAVIECCNEICKQDGMQTQDTNLHVSRSLILSSGKSLSEAQLSMRKACQELDDICLSNNWMLPTYCTSRSDAGFVANVTVKGTNFVCSGVSGDQPSIHEARNSAATHVITRLQQMANGMNTATLV</sequence>
<dbReference type="Pfam" id="PF25502">
    <property type="entry name" value="DUF7915"/>
    <property type="match status" value="1"/>
</dbReference>
<dbReference type="InterPro" id="IPR057237">
    <property type="entry name" value="DUF7915"/>
</dbReference>
<protein>
    <recommendedName>
        <fullName evidence="6">DRBM domain-containing protein</fullName>
    </recommendedName>
</protein>
<feature type="compositionally biased region" description="Basic and acidic residues" evidence="1">
    <location>
        <begin position="401"/>
        <end position="410"/>
    </location>
</feature>
<feature type="region of interest" description="Disordered" evidence="1">
    <location>
        <begin position="397"/>
        <end position="416"/>
    </location>
</feature>
<name>A0A5N6MVQ4_9ASTR</name>
<feature type="region of interest" description="Disordered" evidence="1">
    <location>
        <begin position="450"/>
        <end position="472"/>
    </location>
</feature>
<evidence type="ECO:0000259" key="2">
    <source>
        <dbReference type="Pfam" id="PF25500"/>
    </source>
</evidence>
<feature type="domain" description="DUF7915" evidence="3">
    <location>
        <begin position="162"/>
        <end position="293"/>
    </location>
</feature>
<gene>
    <name evidence="4" type="ORF">E3N88_26817</name>
</gene>
<comment type="caution">
    <text evidence="4">The sequence shown here is derived from an EMBL/GenBank/DDBJ whole genome shotgun (WGS) entry which is preliminary data.</text>
</comment>
<dbReference type="Pfam" id="PF25500">
    <property type="entry name" value="DUF7913"/>
    <property type="match status" value="1"/>
</dbReference>
<evidence type="ECO:0000313" key="4">
    <source>
        <dbReference type="EMBL" id="KAD4178226.1"/>
    </source>
</evidence>
<evidence type="ECO:0000259" key="3">
    <source>
        <dbReference type="Pfam" id="PF25502"/>
    </source>
</evidence>
<accession>A0A5N6MVQ4</accession>